<evidence type="ECO:0000313" key="2">
    <source>
        <dbReference type="EMBL" id="MBO2010645.1"/>
    </source>
</evidence>
<organism evidence="2 3">
    <name type="scientific">Hymenobacter negativus</name>
    <dbReference type="NCBI Taxonomy" id="2795026"/>
    <lineage>
        <taxon>Bacteria</taxon>
        <taxon>Pseudomonadati</taxon>
        <taxon>Bacteroidota</taxon>
        <taxon>Cytophagia</taxon>
        <taxon>Cytophagales</taxon>
        <taxon>Hymenobacteraceae</taxon>
        <taxon>Hymenobacter</taxon>
    </lineage>
</organism>
<dbReference type="InterPro" id="IPR011042">
    <property type="entry name" value="6-blade_b-propeller_TolB-like"/>
</dbReference>
<gene>
    <name evidence="2" type="ORF">J4E00_16400</name>
</gene>
<proteinExistence type="predicted"/>
<sequence>MRRLLLPGLLSLFCTVPVRAQSLPVLPQNPPALRWHEVRTPHFRVLYAGGIDSAAQRTASRLETVHGPAAASLGVSPRPIAVVLQNQTTVSNGFVTFLPRHAEFFTTPEQGQGLGTVDWLDGLVVHEYRHVVQFEKARQGVGRVLGPLLGDGALGVAAVGVPQWFFEGDAVGNETAFTSSGRGRIPNFNIGLRANLRAGRHYSYQKAVNGSLRDQVPDWYVLGYFLTSYAKVHYGQDVWDRVLDRYYRFPFYPFSFSNALRRTTGLRVEDLYALTMHELDSAWRKQPRLAGQPPVRELSGQPEAKIFTEYQYPQYLTDSTILALKTGLDDIPQLVQLGHQGQQKKVFTLGQQNIPEMLSVGGGRAVWPEFRQHPRWGQQVYSELKVLDLSTGKLRRIGKGGRYAAAALSSDGRRLVAVRTDESYHHALVVLDVDNDQVISVLPNPYNHLYQQPRWLPDGRIVTVALKKNTGKTLQILDPATGAAQNLLPWANVNLTNPQPWGEYVLYNSPQMLTGPPHVGAQPESVGMEEGEVRSEKVEVFESESLPGVDNIYAVSVKTGSTYQVTSQRLGAYHAAPSPDGRTLAFHDYRATGARIVEMPLNPTDWKLVHDRWPQDTPDLYATRLAAAEPEGRRVANLLDMPYLADLPNGPQLAQLLKLPEAAALRYEVRRYSPLKHAFNLFSYGVVQSPSGNAVSVGLRSQDFLNTTQAFAGVGYDQTERTFSATGAFSYQGRFPVLDADVTYGGRDAGIVYQGKTYRDQWQYARVTAGLRLPLNLTHSRFLQALSLGTYFLHEQVYDYNLPVRKATETGPNTPLNALQTTLSYVKQRKLPARGVAPTLGYTFLGTWRTTPFGTGLAARQWAAQGSIFLPGLASHHAIRVRAGYQWQDQAQYQFAPAVSFPRGEGYTNFDRLRVASLDYNLPLAYTHWALGRWLYVQRLRAAVFADFAQGNDFRGADYQYRYRNAGMDALVLFNVLRLRTPVEAGVRVVYRGAVGTWVVEPLAFSLRL</sequence>
<dbReference type="Proteomes" id="UP000664369">
    <property type="component" value="Unassembled WGS sequence"/>
</dbReference>
<comment type="caution">
    <text evidence="2">The sequence shown here is derived from an EMBL/GenBank/DDBJ whole genome shotgun (WGS) entry which is preliminary data.</text>
</comment>
<protein>
    <recommendedName>
        <fullName evidence="4">Biopolymer transporter Tol</fullName>
    </recommendedName>
</protein>
<dbReference type="PANTHER" id="PTHR36842:SF1">
    <property type="entry name" value="PROTEIN TOLB"/>
    <property type="match status" value="1"/>
</dbReference>
<reference evidence="2 3" key="1">
    <citation type="submission" date="2021-03" db="EMBL/GenBank/DDBJ databases">
        <authorList>
            <person name="Kim M.K."/>
        </authorList>
    </citation>
    <scope>NUCLEOTIDE SEQUENCE [LARGE SCALE GENOMIC DNA]</scope>
    <source>
        <strain evidence="2 3">BT442</strain>
    </source>
</reference>
<keyword evidence="3" id="KW-1185">Reference proteome</keyword>
<keyword evidence="1" id="KW-0732">Signal</keyword>
<dbReference type="SUPFAM" id="SSF82171">
    <property type="entry name" value="DPP6 N-terminal domain-like"/>
    <property type="match status" value="1"/>
</dbReference>
<feature type="signal peptide" evidence="1">
    <location>
        <begin position="1"/>
        <end position="20"/>
    </location>
</feature>
<dbReference type="Gene3D" id="2.120.10.30">
    <property type="entry name" value="TolB, C-terminal domain"/>
    <property type="match status" value="2"/>
</dbReference>
<name>A0ABS3QIU9_9BACT</name>
<evidence type="ECO:0000313" key="3">
    <source>
        <dbReference type="Proteomes" id="UP000664369"/>
    </source>
</evidence>
<feature type="chain" id="PRO_5046817703" description="Biopolymer transporter Tol" evidence="1">
    <location>
        <begin position="21"/>
        <end position="1009"/>
    </location>
</feature>
<evidence type="ECO:0008006" key="4">
    <source>
        <dbReference type="Google" id="ProtNLM"/>
    </source>
</evidence>
<accession>A0ABS3QIU9</accession>
<dbReference type="RefSeq" id="WP_208176267.1">
    <property type="nucleotide sequence ID" value="NZ_JAGETZ010000007.1"/>
</dbReference>
<dbReference type="EMBL" id="JAGETZ010000007">
    <property type="protein sequence ID" value="MBO2010645.1"/>
    <property type="molecule type" value="Genomic_DNA"/>
</dbReference>
<dbReference type="PANTHER" id="PTHR36842">
    <property type="entry name" value="PROTEIN TOLB HOMOLOG"/>
    <property type="match status" value="1"/>
</dbReference>
<evidence type="ECO:0000256" key="1">
    <source>
        <dbReference type="SAM" id="SignalP"/>
    </source>
</evidence>